<dbReference type="PRINTS" id="PR00756">
    <property type="entry name" value="ALADIPTASE"/>
</dbReference>
<dbReference type="InterPro" id="IPR014782">
    <property type="entry name" value="Peptidase_M1_dom"/>
</dbReference>
<dbReference type="GO" id="GO:0008237">
    <property type="term" value="F:metallopeptidase activity"/>
    <property type="evidence" value="ECO:0007669"/>
    <property type="project" value="UniProtKB-UniRule"/>
</dbReference>
<evidence type="ECO:0000256" key="12">
    <source>
        <dbReference type="NCBIfam" id="TIGR02414"/>
    </source>
</evidence>
<keyword evidence="10" id="KW-0862">Zinc</keyword>
<evidence type="ECO:0000256" key="1">
    <source>
        <dbReference type="ARBA" id="ARBA00000098"/>
    </source>
</evidence>
<dbReference type="InterPro" id="IPR035414">
    <property type="entry name" value="Peptidase_M1_pepN_Ig-like"/>
</dbReference>
<dbReference type="PANTHER" id="PTHR46322:SF1">
    <property type="entry name" value="PUROMYCIN-SENSITIVE AMINOPEPTIDASE"/>
    <property type="match status" value="1"/>
</dbReference>
<feature type="domain" description="Peptidase M1 alanyl aminopeptidase Ig-like fold" evidence="14">
    <location>
        <begin position="447"/>
        <end position="549"/>
    </location>
</feature>
<dbReference type="InterPro" id="IPR012779">
    <property type="entry name" value="Peptidase_M1_pepN"/>
</dbReference>
<dbReference type="RefSeq" id="WP_211927121.1">
    <property type="nucleotide sequence ID" value="NZ_JAGQFT020000004.1"/>
</dbReference>
<evidence type="ECO:0000259" key="14">
    <source>
        <dbReference type="Pfam" id="PF11940"/>
    </source>
</evidence>
<dbReference type="Pfam" id="PF17432">
    <property type="entry name" value="DUF3458_C"/>
    <property type="match status" value="1"/>
</dbReference>
<keyword evidence="7" id="KW-0645">Protease</keyword>
<evidence type="ECO:0000259" key="13">
    <source>
        <dbReference type="Pfam" id="PF01433"/>
    </source>
</evidence>
<evidence type="ECO:0000259" key="15">
    <source>
        <dbReference type="Pfam" id="PF17432"/>
    </source>
</evidence>
<gene>
    <name evidence="17" type="primary">pepN</name>
    <name evidence="18" type="ORF">KB893_008285</name>
    <name evidence="17" type="ORF">KB893_11875</name>
</gene>
<feature type="domain" description="Peptidase M1 alanyl aminopeptidase C-terminal" evidence="15">
    <location>
        <begin position="553"/>
        <end position="864"/>
    </location>
</feature>
<dbReference type="Pfam" id="PF01433">
    <property type="entry name" value="Peptidase_M1"/>
    <property type="match status" value="1"/>
</dbReference>
<proteinExistence type="inferred from homology"/>
<dbReference type="EC" id="3.4.11.2" evidence="4 12"/>
<evidence type="ECO:0000256" key="9">
    <source>
        <dbReference type="ARBA" id="ARBA00022801"/>
    </source>
</evidence>
<dbReference type="InterPro" id="IPR042097">
    <property type="entry name" value="Aminopeptidase_N-like_N_sf"/>
</dbReference>
<dbReference type="GO" id="GO:0016285">
    <property type="term" value="F:alanyl aminopeptidase activity"/>
    <property type="evidence" value="ECO:0007669"/>
    <property type="project" value="UniProtKB-EC"/>
</dbReference>
<comment type="catalytic activity">
    <reaction evidence="1">
        <text>Release of an N-terminal amino acid, Xaa-|-Yaa- from a peptide, amide or arylamide. Xaa is preferably Ala, but may be most amino acids including Pro (slow action). When a terminal hydrophobic residue is followed by a prolyl residue, the two may be released as an intact Xaa-Pro dipeptide.</text>
        <dbReference type="EC" id="3.4.11.2"/>
    </reaction>
</comment>
<dbReference type="GO" id="GO:0006508">
    <property type="term" value="P:proteolysis"/>
    <property type="evidence" value="ECO:0007669"/>
    <property type="project" value="UniProtKB-UniRule"/>
</dbReference>
<dbReference type="FunFam" id="3.30.2010.30:FF:000002">
    <property type="entry name" value="Putative aminopeptidase N"/>
    <property type="match status" value="1"/>
</dbReference>
<dbReference type="EMBL" id="JAGQFT010000108">
    <property type="protein sequence ID" value="MBR0563204.1"/>
    <property type="molecule type" value="Genomic_DNA"/>
</dbReference>
<dbReference type="InterPro" id="IPR027268">
    <property type="entry name" value="Peptidase_M4/M1_CTD_sf"/>
</dbReference>
<reference evidence="18 19" key="1">
    <citation type="journal article" date="2021" name="Microbiol. Resour. Announc.">
        <title>Draft Genome Sequence of Coralloluteibacterium stylophorae LMG 29479T.</title>
        <authorList>
            <person name="Karlyshev A.V."/>
            <person name="Kudryashova E.B."/>
            <person name="Ariskina E.V."/>
            <person name="Conroy A.P."/>
            <person name="Abidueva E.Y."/>
        </authorList>
    </citation>
    <scope>NUCLEOTIDE SEQUENCE [LARGE SCALE GENOMIC DNA]</scope>
    <source>
        <strain evidence="18 19">LMG 29479</strain>
    </source>
</reference>
<accession>A0A8J7VWP0</accession>
<dbReference type="Pfam" id="PF11940">
    <property type="entry name" value="DUF3458"/>
    <property type="match status" value="1"/>
</dbReference>
<keyword evidence="19" id="KW-1185">Reference proteome</keyword>
<dbReference type="PANTHER" id="PTHR46322">
    <property type="entry name" value="PUROMYCIN-SENSITIVE AMINOPEPTIDASE"/>
    <property type="match status" value="1"/>
</dbReference>
<feature type="domain" description="Aminopeptidase N-like N-terminal" evidence="16">
    <location>
        <begin position="106"/>
        <end position="189"/>
    </location>
</feature>
<evidence type="ECO:0000313" key="19">
    <source>
        <dbReference type="Proteomes" id="UP000675747"/>
    </source>
</evidence>
<dbReference type="GO" id="GO:0008270">
    <property type="term" value="F:zinc ion binding"/>
    <property type="evidence" value="ECO:0007669"/>
    <property type="project" value="InterPro"/>
</dbReference>
<dbReference type="Gene3D" id="1.25.50.10">
    <property type="entry name" value="Peptidase M1, alanyl aminopeptidase, C-terminal domain"/>
    <property type="match status" value="1"/>
</dbReference>
<evidence type="ECO:0000256" key="2">
    <source>
        <dbReference type="ARBA" id="ARBA00001947"/>
    </source>
</evidence>
<evidence type="ECO:0000256" key="3">
    <source>
        <dbReference type="ARBA" id="ARBA00010136"/>
    </source>
</evidence>
<dbReference type="Proteomes" id="UP000675747">
    <property type="component" value="Unassembled WGS sequence"/>
</dbReference>
<comment type="caution">
    <text evidence="17">The sequence shown here is derived from an EMBL/GenBank/DDBJ whole genome shotgun (WGS) entry which is preliminary data.</text>
</comment>
<evidence type="ECO:0000256" key="8">
    <source>
        <dbReference type="ARBA" id="ARBA00022723"/>
    </source>
</evidence>
<evidence type="ECO:0000256" key="6">
    <source>
        <dbReference type="ARBA" id="ARBA00022438"/>
    </source>
</evidence>
<comment type="cofactor">
    <cofactor evidence="2">
        <name>Zn(2+)</name>
        <dbReference type="ChEBI" id="CHEBI:29105"/>
    </cofactor>
</comment>
<dbReference type="InterPro" id="IPR038438">
    <property type="entry name" value="PepN_Ig-like_sf"/>
</dbReference>
<keyword evidence="6 17" id="KW-0031">Aminopeptidase</keyword>
<evidence type="ECO:0000256" key="7">
    <source>
        <dbReference type="ARBA" id="ARBA00022670"/>
    </source>
</evidence>
<dbReference type="NCBIfam" id="TIGR02414">
    <property type="entry name" value="pepN_proteo"/>
    <property type="match status" value="1"/>
</dbReference>
<evidence type="ECO:0000256" key="4">
    <source>
        <dbReference type="ARBA" id="ARBA00012564"/>
    </source>
</evidence>
<sequence length="867" mass="95908">MPRDDGSIHLSDYRAPAWRIVHADLEFDLDAGATEVTAHLRLQPDPEQPDAPLRLDGEDLQLLDLRIDGAPLPSDAYRVDAAGLHIEGLDGACTLTSRVRIRPIANMRLEGLYASRGALFTQCEAEGFRRITWFVDRPDVMPTWRITLRAERAQYPVLLANGNPVEAGDLGDGRHFATWHNPHPTPAYLFAVVAGDFGCVESRLARADGREVALAVWAAHEDVPRCRYALGAVERALRWDEERFGRVYDLDVFNVVAAQDFTMGAMENKGLNIFNARYVLADEDTATDADYMGIESVVGHEYFHNWSGNRVTLRDWFQLSLKEGLTVFRDQEFTSDLHSRAVKRIEDVRLLRARQFAEDAGSLAHPVRPPSYREINNFYTLTIYEKGAEIVRMLHTLLGEARFRVGMDLYFARNDGRAATVEDFLAAHAEASGRDLSQFARWYAQAGTPHVEVKDDFDADGGTYTLEIAQRTPPTPGQPDKAPLHLPLRFALYDAEGRRLKVDPRADDGSGDRIELTAARHRLRFHGLPSRPLPAFNQGFCAPVKLAYDYTPSQLGLLARCERDPFNRWDALQRLATGVLLEHFTDAAAAGAALLAALGDLIDDEGQDPAFAAECLLLPDFDTLAEAVPSIDVDALIGARNDLLDRIALEHVERLDRRYHALAAAAAGGLEPAAMSARRLRNVCLDLLTRLDPGAALAQAQFDAARSMTDRLGALRCLVHHDAPGRQAALDAFAGRYATDPLVTDKWIALVASRPHPDALLDVRDLFATQLWTPTNPNRVRAVLGSLSRMNPLAFHAPGGEGYALLAESLPELDGINPQVAARLLAGFESWRRLAGARRNRVEAVLQGLEGRLSSPDSLEMLARLRA</sequence>
<dbReference type="InterPro" id="IPR045357">
    <property type="entry name" value="Aminopeptidase_N-like_N"/>
</dbReference>
<evidence type="ECO:0000313" key="18">
    <source>
        <dbReference type="EMBL" id="MBS7457134.1"/>
    </source>
</evidence>
<evidence type="ECO:0000256" key="11">
    <source>
        <dbReference type="ARBA" id="ARBA00023049"/>
    </source>
</evidence>
<protein>
    <recommendedName>
        <fullName evidence="5 12">Aminopeptidase N</fullName>
        <ecNumber evidence="4 12">3.4.11.2</ecNumber>
    </recommendedName>
</protein>
<evidence type="ECO:0000259" key="16">
    <source>
        <dbReference type="Pfam" id="PF17900"/>
    </source>
</evidence>
<evidence type="ECO:0000256" key="10">
    <source>
        <dbReference type="ARBA" id="ARBA00022833"/>
    </source>
</evidence>
<dbReference type="InterPro" id="IPR001930">
    <property type="entry name" value="Peptidase_M1"/>
</dbReference>
<evidence type="ECO:0000256" key="5">
    <source>
        <dbReference type="ARBA" id="ARBA00015611"/>
    </source>
</evidence>
<dbReference type="Gene3D" id="2.60.40.1730">
    <property type="entry name" value="tricorn interacting facor f3 domain"/>
    <property type="match status" value="1"/>
</dbReference>
<dbReference type="Pfam" id="PF17900">
    <property type="entry name" value="Peptidase_M1_N"/>
    <property type="match status" value="1"/>
</dbReference>
<dbReference type="InterPro" id="IPR037144">
    <property type="entry name" value="Peptidase_M1_pepN_C_sf"/>
</dbReference>
<dbReference type="InterPro" id="IPR024601">
    <property type="entry name" value="Peptidase_M1_pepN_C"/>
</dbReference>
<dbReference type="SUPFAM" id="SSF55486">
    <property type="entry name" value="Metalloproteases ('zincins'), catalytic domain"/>
    <property type="match status" value="1"/>
</dbReference>
<name>A0A8J7VWP0_9GAMM</name>
<dbReference type="SUPFAM" id="SSF63737">
    <property type="entry name" value="Leukotriene A4 hydrolase N-terminal domain"/>
    <property type="match status" value="1"/>
</dbReference>
<keyword evidence="8" id="KW-0479">Metal-binding</keyword>
<feature type="domain" description="Peptidase M1 membrane alanine aminopeptidase" evidence="13">
    <location>
        <begin position="228"/>
        <end position="441"/>
    </location>
</feature>
<organism evidence="17">
    <name type="scientific">Coralloluteibacterium stylophorae</name>
    <dbReference type="NCBI Taxonomy" id="1776034"/>
    <lineage>
        <taxon>Bacteria</taxon>
        <taxon>Pseudomonadati</taxon>
        <taxon>Pseudomonadota</taxon>
        <taxon>Gammaproteobacteria</taxon>
        <taxon>Lysobacterales</taxon>
        <taxon>Lysobacteraceae</taxon>
        <taxon>Coralloluteibacterium</taxon>
    </lineage>
</organism>
<dbReference type="CDD" id="cd09600">
    <property type="entry name" value="M1_APN"/>
    <property type="match status" value="1"/>
</dbReference>
<keyword evidence="9 17" id="KW-0378">Hydrolase</keyword>
<keyword evidence="11" id="KW-0482">Metalloprotease</keyword>
<dbReference type="Gene3D" id="3.30.2010.30">
    <property type="match status" value="1"/>
</dbReference>
<reference evidence="17" key="2">
    <citation type="submission" date="2021-04" db="EMBL/GenBank/DDBJ databases">
        <authorList>
            <person name="Karlyshev A.V."/>
        </authorList>
    </citation>
    <scope>NUCLEOTIDE SEQUENCE</scope>
    <source>
        <strain evidence="17">LMG 29479</strain>
    </source>
</reference>
<dbReference type="AlphaFoldDB" id="A0A8J7VWP0"/>
<dbReference type="EMBL" id="JAGQFT020000004">
    <property type="protein sequence ID" value="MBS7457134.1"/>
    <property type="molecule type" value="Genomic_DNA"/>
</dbReference>
<dbReference type="Gene3D" id="1.10.390.10">
    <property type="entry name" value="Neutral Protease Domain 2"/>
    <property type="match status" value="1"/>
</dbReference>
<evidence type="ECO:0000313" key="17">
    <source>
        <dbReference type="EMBL" id="MBR0563204.1"/>
    </source>
</evidence>
<comment type="similarity">
    <text evidence="3">Belongs to the peptidase M1 family.</text>
</comment>
<dbReference type="Gene3D" id="2.60.40.1840">
    <property type="match status" value="1"/>
</dbReference>